<evidence type="ECO:0000313" key="2">
    <source>
        <dbReference type="EMBL" id="KJY00355.1"/>
    </source>
</evidence>
<dbReference type="PANTHER" id="PTHR34309:SF1">
    <property type="entry name" value="PROTEIN GLCG"/>
    <property type="match status" value="1"/>
</dbReference>
<dbReference type="Pfam" id="PF03928">
    <property type="entry name" value="HbpS-like"/>
    <property type="match status" value="1"/>
</dbReference>
<name>A0A0F4GSC3_9PEZI</name>
<dbReference type="InterPro" id="IPR052517">
    <property type="entry name" value="GlcG_carb_metab_protein"/>
</dbReference>
<reference evidence="2 3" key="1">
    <citation type="submission" date="2015-03" db="EMBL/GenBank/DDBJ databases">
        <title>RNA-seq based gene annotation and comparative genomics of four Zymoseptoria species reveal species-specific pathogenicity related genes and transposable element activity.</title>
        <authorList>
            <person name="Grandaubert J."/>
            <person name="Bhattacharyya A."/>
            <person name="Stukenbrock E.H."/>
        </authorList>
    </citation>
    <scope>NUCLEOTIDE SEQUENCE [LARGE SCALE GENOMIC DNA]</scope>
    <source>
        <strain evidence="2 3">Zb18110</strain>
    </source>
</reference>
<dbReference type="Gene3D" id="3.30.450.150">
    <property type="entry name" value="Haem-degrading domain"/>
    <property type="match status" value="1"/>
</dbReference>
<dbReference type="InterPro" id="IPR038084">
    <property type="entry name" value="PduO/GlcC-like_sf"/>
</dbReference>
<comment type="caution">
    <text evidence="2">The sequence shown here is derived from an EMBL/GenBank/DDBJ whole genome shotgun (WGS) entry which is preliminary data.</text>
</comment>
<dbReference type="Proteomes" id="UP000033647">
    <property type="component" value="Unassembled WGS sequence"/>
</dbReference>
<keyword evidence="3" id="KW-1185">Reference proteome</keyword>
<feature type="signal peptide" evidence="1">
    <location>
        <begin position="1"/>
        <end position="18"/>
    </location>
</feature>
<evidence type="ECO:0000256" key="1">
    <source>
        <dbReference type="SAM" id="SignalP"/>
    </source>
</evidence>
<dbReference type="SUPFAM" id="SSF143744">
    <property type="entry name" value="GlcG-like"/>
    <property type="match status" value="1"/>
</dbReference>
<protein>
    <recommendedName>
        <fullName evidence="4">DUF336-domain-containing protein</fullName>
    </recommendedName>
</protein>
<keyword evidence="1" id="KW-0732">Signal</keyword>
<sequence>MKLSLLAPVACLSALVSAQVNRTLTNGWGSTPSDRHYINDTQAQAVITAAIAKSYEIGVPNNIAVADPSSQLVAFLRMDNAFLASADISIKKAKTVTLFNGLFPSSGIYNRSQPGGDLWSIVETNGGLIAFGGGVPIFDHQGYWIGAVGVSGGSVEQDVMVATAGAEAVGTTVVEMGTS</sequence>
<organism evidence="2 3">
    <name type="scientific">Zymoseptoria brevis</name>
    <dbReference type="NCBI Taxonomy" id="1047168"/>
    <lineage>
        <taxon>Eukaryota</taxon>
        <taxon>Fungi</taxon>
        <taxon>Dikarya</taxon>
        <taxon>Ascomycota</taxon>
        <taxon>Pezizomycotina</taxon>
        <taxon>Dothideomycetes</taxon>
        <taxon>Dothideomycetidae</taxon>
        <taxon>Mycosphaerellales</taxon>
        <taxon>Mycosphaerellaceae</taxon>
        <taxon>Zymoseptoria</taxon>
    </lineage>
</organism>
<evidence type="ECO:0008006" key="4">
    <source>
        <dbReference type="Google" id="ProtNLM"/>
    </source>
</evidence>
<dbReference type="AlphaFoldDB" id="A0A0F4GSC3"/>
<proteinExistence type="predicted"/>
<dbReference type="InterPro" id="IPR005624">
    <property type="entry name" value="PduO/GlcC-like"/>
</dbReference>
<evidence type="ECO:0000313" key="3">
    <source>
        <dbReference type="Proteomes" id="UP000033647"/>
    </source>
</evidence>
<dbReference type="OrthoDB" id="5075159at2759"/>
<dbReference type="PANTHER" id="PTHR34309">
    <property type="entry name" value="SLR1406 PROTEIN"/>
    <property type="match status" value="1"/>
</dbReference>
<accession>A0A0F4GSC3</accession>
<feature type="chain" id="PRO_5002468787" description="DUF336-domain-containing protein" evidence="1">
    <location>
        <begin position="19"/>
        <end position="179"/>
    </location>
</feature>
<gene>
    <name evidence="2" type="ORF">TI39_contig334g00002</name>
</gene>
<dbReference type="EMBL" id="LAFY01000326">
    <property type="protein sequence ID" value="KJY00355.1"/>
    <property type="molecule type" value="Genomic_DNA"/>
</dbReference>